<dbReference type="STRING" id="1089305.SAMN05444148_1185"/>
<dbReference type="Proteomes" id="UP000184522">
    <property type="component" value="Unassembled WGS sequence"/>
</dbReference>
<dbReference type="Pfam" id="PF08239">
    <property type="entry name" value="SH3_3"/>
    <property type="match status" value="1"/>
</dbReference>
<evidence type="ECO:0000313" key="3">
    <source>
        <dbReference type="EMBL" id="SHG88123.1"/>
    </source>
</evidence>
<gene>
    <name evidence="3" type="ORF">SAMN05444148_1185</name>
</gene>
<protein>
    <submittedName>
        <fullName evidence="3">SH3 domain-containing protein</fullName>
    </submittedName>
</protein>
<feature type="chain" id="PRO_5013359340" evidence="1">
    <location>
        <begin position="19"/>
        <end position="276"/>
    </location>
</feature>
<evidence type="ECO:0000256" key="1">
    <source>
        <dbReference type="SAM" id="SignalP"/>
    </source>
</evidence>
<dbReference type="RefSeq" id="WP_073084188.1">
    <property type="nucleotide sequence ID" value="NZ_FQWS01000001.1"/>
</dbReference>
<keyword evidence="4" id="KW-1185">Reference proteome</keyword>
<proteinExistence type="predicted"/>
<evidence type="ECO:0000259" key="2">
    <source>
        <dbReference type="PROSITE" id="PS51781"/>
    </source>
</evidence>
<organism evidence="3 4">
    <name type="scientific">Winogradskyella jejuensis</name>
    <dbReference type="NCBI Taxonomy" id="1089305"/>
    <lineage>
        <taxon>Bacteria</taxon>
        <taxon>Pseudomonadati</taxon>
        <taxon>Bacteroidota</taxon>
        <taxon>Flavobacteriia</taxon>
        <taxon>Flavobacteriales</taxon>
        <taxon>Flavobacteriaceae</taxon>
        <taxon>Winogradskyella</taxon>
    </lineage>
</organism>
<dbReference type="Gene3D" id="2.30.30.40">
    <property type="entry name" value="SH3 Domains"/>
    <property type="match status" value="1"/>
</dbReference>
<evidence type="ECO:0000313" key="4">
    <source>
        <dbReference type="Proteomes" id="UP000184522"/>
    </source>
</evidence>
<dbReference type="PROSITE" id="PS51781">
    <property type="entry name" value="SH3B"/>
    <property type="match status" value="1"/>
</dbReference>
<dbReference type="AlphaFoldDB" id="A0A1M5NGM6"/>
<sequence length="276" mass="31231">MFLRILAVACFALSVAHAQDIQYVNAENGLVIREQPNQGATKIGILDYGTAVEIIEHTNLHLDVKDNDKKVSGKWVKIKGPAVGEYFEDGYVFNGYLTDEKIEQPLKIAGDAFTIYIDKLHTDAEIKSSSVENDIVMPVFKINNNETVENRYLKVKHHQSYRTIEVFQRYKNSIVVKKKDGEAAFTDFQHYTSSWKPLKLEFSKGNIFKTATLSAKDSKRFGSFDKAELYSTLNLEDSATYSIAPSHIELKVIMTDIDGYKTEKIVIFELPLSKAS</sequence>
<reference evidence="4" key="1">
    <citation type="submission" date="2016-11" db="EMBL/GenBank/DDBJ databases">
        <authorList>
            <person name="Varghese N."/>
            <person name="Submissions S."/>
        </authorList>
    </citation>
    <scope>NUCLEOTIDE SEQUENCE [LARGE SCALE GENOMIC DNA]</scope>
    <source>
        <strain evidence="4">DSM 25330</strain>
    </source>
</reference>
<name>A0A1M5NGM6_9FLAO</name>
<dbReference type="EMBL" id="FQWS01000001">
    <property type="protein sequence ID" value="SHG88123.1"/>
    <property type="molecule type" value="Genomic_DNA"/>
</dbReference>
<keyword evidence="1" id="KW-0732">Signal</keyword>
<accession>A0A1M5NGM6</accession>
<feature type="domain" description="SH3b" evidence="2">
    <location>
        <begin position="19"/>
        <end position="101"/>
    </location>
</feature>
<feature type="signal peptide" evidence="1">
    <location>
        <begin position="1"/>
        <end position="18"/>
    </location>
</feature>
<dbReference type="OrthoDB" id="5984340at2"/>
<dbReference type="InterPro" id="IPR003646">
    <property type="entry name" value="SH3-like_bac-type"/>
</dbReference>